<evidence type="ECO:0000313" key="3">
    <source>
        <dbReference type="Proteomes" id="UP000823934"/>
    </source>
</evidence>
<sequence>MKRRKMLLMLSLLMPFSIGTLGTFSLAADAKKHVAITAIVEHPALDQARQGIIDELQDAGFVEGENLTIQFQSAQGNSATAAQIAKKYAGDNPDVAIGIGTPSAQALLASTRTVPIVYTAVTDPVAANLVRSWEATGGNVTGVSDHLPLEPQMELVKQIIPDVQNIGFVYSPGEVNSTIVLKQLQEILEKEGIKVVAAPAQRTTDISTAVKSLQGRVDVIYTSTDNNVVSAYESMYQAAVQTKIPLIASDTSSAERGAIAALGGDYYGMGRQTGKLVVRILNGEKAGDIPSEKPQKTELYINLKAAAQQGAEIPQVLIDSATKVIE</sequence>
<comment type="caution">
    <text evidence="2">The sequence shown here is derived from an EMBL/GenBank/DDBJ whole genome shotgun (WGS) entry which is preliminary data.</text>
</comment>
<dbReference type="EMBL" id="DXHP01000130">
    <property type="protein sequence ID" value="HIW06845.1"/>
    <property type="molecule type" value="Genomic_DNA"/>
</dbReference>
<protein>
    <submittedName>
        <fullName evidence="2">ABC transporter substrate-binding protein</fullName>
    </submittedName>
</protein>
<gene>
    <name evidence="2" type="ORF">H9889_05915</name>
</gene>
<evidence type="ECO:0000313" key="2">
    <source>
        <dbReference type="EMBL" id="HIW06845.1"/>
    </source>
</evidence>
<dbReference type="AlphaFoldDB" id="A0A9D1TUM3"/>
<dbReference type="CDD" id="cd06325">
    <property type="entry name" value="PBP1_ABC_unchar_transporter"/>
    <property type="match status" value="1"/>
</dbReference>
<reference evidence="2" key="2">
    <citation type="submission" date="2021-04" db="EMBL/GenBank/DDBJ databases">
        <authorList>
            <person name="Gilroy R."/>
        </authorList>
    </citation>
    <scope>NUCLEOTIDE SEQUENCE</scope>
    <source>
        <strain evidence="2">CHK160-9182</strain>
    </source>
</reference>
<organism evidence="2 3">
    <name type="scientific">Candidatus Ignatzschineria merdigallinarum</name>
    <dbReference type="NCBI Taxonomy" id="2838621"/>
    <lineage>
        <taxon>Bacteria</taxon>
        <taxon>Pseudomonadati</taxon>
        <taxon>Pseudomonadota</taxon>
        <taxon>Gammaproteobacteria</taxon>
        <taxon>Cardiobacteriales</taxon>
        <taxon>Ignatzschineriaceae</taxon>
        <taxon>Ignatzschineria</taxon>
    </lineage>
</organism>
<keyword evidence="1" id="KW-0732">Signal</keyword>
<dbReference type="Gene3D" id="3.40.50.2300">
    <property type="match status" value="2"/>
</dbReference>
<dbReference type="Proteomes" id="UP000823934">
    <property type="component" value="Unassembled WGS sequence"/>
</dbReference>
<dbReference type="SUPFAM" id="SSF53822">
    <property type="entry name" value="Periplasmic binding protein-like I"/>
    <property type="match status" value="1"/>
</dbReference>
<reference evidence="2" key="1">
    <citation type="journal article" date="2021" name="PeerJ">
        <title>Extensive microbial diversity within the chicken gut microbiome revealed by metagenomics and culture.</title>
        <authorList>
            <person name="Gilroy R."/>
            <person name="Ravi A."/>
            <person name="Getino M."/>
            <person name="Pursley I."/>
            <person name="Horton D.L."/>
            <person name="Alikhan N.F."/>
            <person name="Baker D."/>
            <person name="Gharbi K."/>
            <person name="Hall N."/>
            <person name="Watson M."/>
            <person name="Adriaenssens E.M."/>
            <person name="Foster-Nyarko E."/>
            <person name="Jarju S."/>
            <person name="Secka A."/>
            <person name="Antonio M."/>
            <person name="Oren A."/>
            <person name="Chaudhuri R.R."/>
            <person name="La Ragione R."/>
            <person name="Hildebrand F."/>
            <person name="Pallen M.J."/>
        </authorList>
    </citation>
    <scope>NUCLEOTIDE SEQUENCE</scope>
    <source>
        <strain evidence="2">CHK160-9182</strain>
    </source>
</reference>
<name>A0A9D1TUM3_9GAMM</name>
<accession>A0A9D1TUM3</accession>
<proteinExistence type="predicted"/>
<dbReference type="PANTHER" id="PTHR35271">
    <property type="entry name" value="ABC TRANSPORTER, SUBSTRATE-BINDING LIPOPROTEIN-RELATED"/>
    <property type="match status" value="1"/>
</dbReference>
<feature type="chain" id="PRO_5039588260" evidence="1">
    <location>
        <begin position="28"/>
        <end position="326"/>
    </location>
</feature>
<dbReference type="InterPro" id="IPR028082">
    <property type="entry name" value="Peripla_BP_I"/>
</dbReference>
<evidence type="ECO:0000256" key="1">
    <source>
        <dbReference type="SAM" id="SignalP"/>
    </source>
</evidence>
<dbReference type="Pfam" id="PF04392">
    <property type="entry name" value="ABC_sub_bind"/>
    <property type="match status" value="1"/>
</dbReference>
<feature type="signal peptide" evidence="1">
    <location>
        <begin position="1"/>
        <end position="27"/>
    </location>
</feature>
<dbReference type="PANTHER" id="PTHR35271:SF1">
    <property type="entry name" value="ABC TRANSPORTER, SUBSTRATE-BINDING LIPOPROTEIN"/>
    <property type="match status" value="1"/>
</dbReference>
<dbReference type="InterPro" id="IPR007487">
    <property type="entry name" value="ABC_transpt-TYRBP-like"/>
</dbReference>